<dbReference type="PANTHER" id="PTHR13355">
    <property type="entry name" value="GLUCOSAMINE 6-PHOSPHATE N-ACETYLTRANSFERASE"/>
    <property type="match status" value="1"/>
</dbReference>
<reference evidence="1 2" key="1">
    <citation type="submission" date="2019-11" db="EMBL/GenBank/DDBJ databases">
        <title>Streptococcus uberis isolated from clinical mastitis cases on a southeastern Queensland dairy.</title>
        <authorList>
            <person name="Workentine M.L."/>
            <person name="Price R."/>
            <person name="Olchowy T."/>
        </authorList>
    </citation>
    <scope>NUCLEOTIDE SEQUENCE [LARGE SCALE GENOMIC DNA]</scope>
    <source>
        <strain evidence="1 2">OLC4459-A17</strain>
    </source>
</reference>
<dbReference type="RefSeq" id="WP_037592321.1">
    <property type="nucleotide sequence ID" value="NZ_BAABQA010000003.1"/>
</dbReference>
<evidence type="ECO:0000313" key="1">
    <source>
        <dbReference type="EMBL" id="MTD01663.1"/>
    </source>
</evidence>
<dbReference type="InterPro" id="IPR000182">
    <property type="entry name" value="GNAT_dom"/>
</dbReference>
<protein>
    <submittedName>
        <fullName evidence="1">GNAT family N-acetyltransferase</fullName>
    </submittedName>
</protein>
<name>A0A2X4EFB1_STRUB</name>
<sequence>MWKIKAFQDLTTEELFDILKERVTVFVVEQECPYPEIDDFDKESIHLFKQNQEGALLCYCRLIPDHDCIKLGRVLVVEEYRKKAYGKSLVEKALDYCQEHYPDRPVFAQAQAYLQNFYGSFGFEAISDVYLEDNIPHIDMIKKD</sequence>
<organism evidence="1 2">
    <name type="scientific">Streptococcus uberis</name>
    <dbReference type="NCBI Taxonomy" id="1349"/>
    <lineage>
        <taxon>Bacteria</taxon>
        <taxon>Bacillati</taxon>
        <taxon>Bacillota</taxon>
        <taxon>Bacilli</taxon>
        <taxon>Lactobacillales</taxon>
        <taxon>Streptococcaceae</taxon>
        <taxon>Streptococcus</taxon>
    </lineage>
</organism>
<dbReference type="Pfam" id="PF13673">
    <property type="entry name" value="Acetyltransf_10"/>
    <property type="match status" value="1"/>
</dbReference>
<dbReference type="PANTHER" id="PTHR13355:SF11">
    <property type="entry name" value="GLUCOSAMINE 6-PHOSPHATE N-ACETYLTRANSFERASE"/>
    <property type="match status" value="1"/>
</dbReference>
<dbReference type="Gene3D" id="3.40.630.30">
    <property type="match status" value="1"/>
</dbReference>
<dbReference type="SUPFAM" id="SSF55729">
    <property type="entry name" value="Acyl-CoA N-acyltransferases (Nat)"/>
    <property type="match status" value="1"/>
</dbReference>
<keyword evidence="1" id="KW-0808">Transferase</keyword>
<dbReference type="InterPro" id="IPR016181">
    <property type="entry name" value="Acyl_CoA_acyltransferase"/>
</dbReference>
<dbReference type="Proteomes" id="UP000483839">
    <property type="component" value="Unassembled WGS sequence"/>
</dbReference>
<dbReference type="CDD" id="cd04301">
    <property type="entry name" value="NAT_SF"/>
    <property type="match status" value="1"/>
</dbReference>
<proteinExistence type="predicted"/>
<gene>
    <name evidence="1" type="ORF">GKS16_05185</name>
</gene>
<dbReference type="AlphaFoldDB" id="A0A2X4EFB1"/>
<dbReference type="PROSITE" id="PS51186">
    <property type="entry name" value="GNAT"/>
    <property type="match status" value="1"/>
</dbReference>
<dbReference type="GO" id="GO:0004343">
    <property type="term" value="F:glucosamine 6-phosphate N-acetyltransferase activity"/>
    <property type="evidence" value="ECO:0007669"/>
    <property type="project" value="TreeGrafter"/>
</dbReference>
<dbReference type="InterPro" id="IPR039143">
    <property type="entry name" value="GNPNAT1-like"/>
</dbReference>
<dbReference type="EMBL" id="WLXI01000040">
    <property type="protein sequence ID" value="MTD01663.1"/>
    <property type="molecule type" value="Genomic_DNA"/>
</dbReference>
<dbReference type="GeneID" id="93825921"/>
<comment type="caution">
    <text evidence="1">The sequence shown here is derived from an EMBL/GenBank/DDBJ whole genome shotgun (WGS) entry which is preliminary data.</text>
</comment>
<accession>A0A2X4EFB1</accession>
<evidence type="ECO:0000313" key="2">
    <source>
        <dbReference type="Proteomes" id="UP000483839"/>
    </source>
</evidence>